<organism evidence="2 3">
    <name type="scientific">Bifidobacterium longum subsp. longum</name>
    <dbReference type="NCBI Taxonomy" id="1679"/>
    <lineage>
        <taxon>Bacteria</taxon>
        <taxon>Bacillati</taxon>
        <taxon>Actinomycetota</taxon>
        <taxon>Actinomycetes</taxon>
        <taxon>Bifidobacteriales</taxon>
        <taxon>Bifidobacteriaceae</taxon>
        <taxon>Bifidobacterium</taxon>
    </lineage>
</organism>
<dbReference type="AlphaFoldDB" id="A0ABD7WKH7"/>
<accession>A0ABD7WKH7</accession>
<proteinExistence type="predicted"/>
<evidence type="ECO:0000313" key="2">
    <source>
        <dbReference type="EMBL" id="WDY40302.1"/>
    </source>
</evidence>
<evidence type="ECO:0000256" key="1">
    <source>
        <dbReference type="SAM" id="MobiDB-lite"/>
    </source>
</evidence>
<dbReference type="EMBL" id="CP118598">
    <property type="protein sequence ID" value="WDY40302.1"/>
    <property type="molecule type" value="Genomic_DNA"/>
</dbReference>
<evidence type="ECO:0008006" key="4">
    <source>
        <dbReference type="Google" id="ProtNLM"/>
    </source>
</evidence>
<reference evidence="2 3" key="1">
    <citation type="submission" date="2023-02" db="EMBL/GenBank/DDBJ databases">
        <authorList>
            <person name="Pan L."/>
        </authorList>
    </citation>
    <scope>NUCLEOTIDE SEQUENCE [LARGE SCALE GENOMIC DNA]</scope>
    <source>
        <strain evidence="2 3">F2</strain>
    </source>
</reference>
<name>A0ABD7WKH7_BIFLL</name>
<evidence type="ECO:0000313" key="3">
    <source>
        <dbReference type="Proteomes" id="UP001221506"/>
    </source>
</evidence>
<protein>
    <recommendedName>
        <fullName evidence="4">Transposase</fullName>
    </recommendedName>
</protein>
<feature type="region of interest" description="Disordered" evidence="1">
    <location>
        <begin position="16"/>
        <end position="36"/>
    </location>
</feature>
<gene>
    <name evidence="2" type="ORF">PWA56_00005</name>
</gene>
<dbReference type="Proteomes" id="UP001221506">
    <property type="component" value="Chromosome"/>
</dbReference>
<sequence>MRELLDCYSSWASPRRGRWQRSARADGGGTDGDAGRTMIVTLVRPFPRHARGLAAEAAHVQRIEDAEERKAERKPPRNGVTFESCVVLVGD</sequence>